<reference evidence="3 4" key="1">
    <citation type="submission" date="2019-08" db="EMBL/GenBank/DDBJ databases">
        <title>Deep-cultivation of Planctomycetes and their phenomic and genomic characterization uncovers novel biology.</title>
        <authorList>
            <person name="Wiegand S."/>
            <person name="Jogler M."/>
            <person name="Boedeker C."/>
            <person name="Pinto D."/>
            <person name="Vollmers J."/>
            <person name="Rivas-Marin E."/>
            <person name="Kohn T."/>
            <person name="Peeters S.H."/>
            <person name="Heuer A."/>
            <person name="Rast P."/>
            <person name="Oberbeckmann S."/>
            <person name="Bunk B."/>
            <person name="Jeske O."/>
            <person name="Meyerdierks A."/>
            <person name="Storesund J.E."/>
            <person name="Kallscheuer N."/>
            <person name="Luecker S."/>
            <person name="Lage O.M."/>
            <person name="Pohl T."/>
            <person name="Merkel B.J."/>
            <person name="Hornburger P."/>
            <person name="Mueller R.-W."/>
            <person name="Bruemmer F."/>
            <person name="Labrenz M."/>
            <person name="Spormann A.M."/>
            <person name="Op den Camp H."/>
            <person name="Overmann J."/>
            <person name="Amann R."/>
            <person name="Jetten M.S.M."/>
            <person name="Mascher T."/>
            <person name="Medema M.H."/>
            <person name="Devos D.P."/>
            <person name="Kaster A.-K."/>
            <person name="Ovreas L."/>
            <person name="Rohde M."/>
            <person name="Galperin M.Y."/>
            <person name="Jogler C."/>
        </authorList>
    </citation>
    <scope>NUCLEOTIDE SEQUENCE [LARGE SCALE GENOMIC DNA]</scope>
    <source>
        <strain evidence="3 4">OJF2</strain>
    </source>
</reference>
<sequence>MVESGIPMVNPGGESTMLGQWRIVLRQAEEAARAGRFDEAYALASRPDVADHSQAVQFRGRLGLDLIARAGRRGAADDMAGAIDDLYLAERMGAPPDSLAAARLSLADRVADEIRADLDAAEPARALERLEELARHKIGGPALRRYREIAEAWQAATAEARRGEFGHAFEHLERAERLAGGAGVTSAQNAAAAGRRDLEARQKAAAPKVEALYQALADAKWPQILAAAEALLAVVPEHPAAKQARARAWQQIAAIGPSGAAQWPGRGARAAQANALIGLYPEQAPAPAGAAERQPAAPPAPIANPGKVAEEIVWLSADGDGPASPAAPGPRLSPRTPRPAPGSPSPAPASRQPAVAEAVAGPRGRFLLWVDAVGGYLVCLDDRIVLGRAGPDSPADVPLMGDLSRNHATLIRSGESYVLQAHHPSFINGKAVADRAVLRDGDVIRLGDTVELEFRQPSPVSATARLAIVSRHRLPLAVDGVLLMAETCIVGGTGQAHIPAPSVRQPLVLYRQGNALWCRAPGSFDVDGRTCAARAPLTLRSSVLGDGFSFSLEPLRSHPV</sequence>
<accession>A0A5B9WDD7</accession>
<proteinExistence type="predicted"/>
<organism evidence="3 4">
    <name type="scientific">Aquisphaera giovannonii</name>
    <dbReference type="NCBI Taxonomy" id="406548"/>
    <lineage>
        <taxon>Bacteria</taxon>
        <taxon>Pseudomonadati</taxon>
        <taxon>Planctomycetota</taxon>
        <taxon>Planctomycetia</taxon>
        <taxon>Isosphaerales</taxon>
        <taxon>Isosphaeraceae</taxon>
        <taxon>Aquisphaera</taxon>
    </lineage>
</organism>
<dbReference type="KEGG" id="agv:OJF2_72940"/>
<protein>
    <recommendedName>
        <fullName evidence="2">FHA domain-containing protein</fullName>
    </recommendedName>
</protein>
<feature type="region of interest" description="Disordered" evidence="1">
    <location>
        <begin position="317"/>
        <end position="356"/>
    </location>
</feature>
<dbReference type="Proteomes" id="UP000324233">
    <property type="component" value="Chromosome"/>
</dbReference>
<dbReference type="InterPro" id="IPR000253">
    <property type="entry name" value="FHA_dom"/>
</dbReference>
<name>A0A5B9WDD7_9BACT</name>
<dbReference type="AlphaFoldDB" id="A0A5B9WDD7"/>
<feature type="compositionally biased region" description="Low complexity" evidence="1">
    <location>
        <begin position="317"/>
        <end position="335"/>
    </location>
</feature>
<evidence type="ECO:0000259" key="2">
    <source>
        <dbReference type="Pfam" id="PF00498"/>
    </source>
</evidence>
<evidence type="ECO:0000256" key="1">
    <source>
        <dbReference type="SAM" id="MobiDB-lite"/>
    </source>
</evidence>
<feature type="compositionally biased region" description="Pro residues" evidence="1">
    <location>
        <begin position="336"/>
        <end position="347"/>
    </location>
</feature>
<evidence type="ECO:0000313" key="3">
    <source>
        <dbReference type="EMBL" id="QEH38688.1"/>
    </source>
</evidence>
<dbReference type="EMBL" id="CP042997">
    <property type="protein sequence ID" value="QEH38688.1"/>
    <property type="molecule type" value="Genomic_DNA"/>
</dbReference>
<dbReference type="CDD" id="cd00060">
    <property type="entry name" value="FHA"/>
    <property type="match status" value="1"/>
</dbReference>
<evidence type="ECO:0000313" key="4">
    <source>
        <dbReference type="Proteomes" id="UP000324233"/>
    </source>
</evidence>
<dbReference type="Pfam" id="PF00498">
    <property type="entry name" value="FHA"/>
    <property type="match status" value="1"/>
</dbReference>
<feature type="domain" description="FHA" evidence="2">
    <location>
        <begin position="385"/>
        <end position="447"/>
    </location>
</feature>
<gene>
    <name evidence="3" type="ORF">OJF2_72940</name>
</gene>
<dbReference type="SUPFAM" id="SSF49879">
    <property type="entry name" value="SMAD/FHA domain"/>
    <property type="match status" value="1"/>
</dbReference>
<keyword evidence="4" id="KW-1185">Reference proteome</keyword>
<dbReference type="Gene3D" id="2.60.200.20">
    <property type="match status" value="1"/>
</dbReference>
<dbReference type="InterPro" id="IPR008984">
    <property type="entry name" value="SMAD_FHA_dom_sf"/>
</dbReference>